<evidence type="ECO:0000256" key="8">
    <source>
        <dbReference type="ARBA" id="ARBA00023033"/>
    </source>
</evidence>
<dbReference type="Proteomes" id="UP001215151">
    <property type="component" value="Unassembled WGS sequence"/>
</dbReference>
<dbReference type="GO" id="GO:0004497">
    <property type="term" value="F:monooxygenase activity"/>
    <property type="evidence" value="ECO:0007669"/>
    <property type="project" value="UniProtKB-KW"/>
</dbReference>
<dbReference type="GO" id="GO:0005506">
    <property type="term" value="F:iron ion binding"/>
    <property type="evidence" value="ECO:0007669"/>
    <property type="project" value="InterPro"/>
</dbReference>
<reference evidence="9" key="1">
    <citation type="submission" date="2022-11" db="EMBL/GenBank/DDBJ databases">
        <title>Genome Sequence of Cubamyces cubensis.</title>
        <authorList>
            <person name="Buettner E."/>
        </authorList>
    </citation>
    <scope>NUCLEOTIDE SEQUENCE</scope>
    <source>
        <strain evidence="9">MPL-01</strain>
    </source>
</reference>
<dbReference type="PANTHER" id="PTHR24305:SF166">
    <property type="entry name" value="CYTOCHROME P450 12A4, MITOCHONDRIAL-RELATED"/>
    <property type="match status" value="1"/>
</dbReference>
<evidence type="ECO:0000256" key="7">
    <source>
        <dbReference type="ARBA" id="ARBA00023004"/>
    </source>
</evidence>
<proteinExistence type="inferred from homology"/>
<dbReference type="PRINTS" id="PR00463">
    <property type="entry name" value="EP450I"/>
</dbReference>
<evidence type="ECO:0000256" key="2">
    <source>
        <dbReference type="ARBA" id="ARBA00005179"/>
    </source>
</evidence>
<dbReference type="InterPro" id="IPR002401">
    <property type="entry name" value="Cyt_P450_E_grp-I"/>
</dbReference>
<sequence>MSNDIVTSLVQGVIICSATWVLWKFFRQWVVKSPLDNIPGPPSKSFLYGHLRDLLRLDYWEIHNHLGENYPGIAKLRGPWGSRMLYVFEPNALHQILVKDQYIYEEGRFFIRSNQLVLGKGLLSTLGEHHRKQRKMLNPVFSPKHMRHMIPMFYEVARLLGQAIESRVKGGPQELDMITWMGRTALEIVGQAGLGYSFDPLVRDKPDEYAAALKTFSNAMGKAAIPRRVIPYLPDIRFAGIGHKILEMFPHDGVKDLVKLSDILWTRSTEILTQKREALEKGDESVAAQVGEGKDIMSILLKANMEASGDDKLSEEELIGQMSTLILAAMDTTSNALGLILTRLAEHPDIQQKLREELIDADADKGLDFDALMNLPLLEAVCRETLRMSVDLPILQAVFRETRKDVVLPLAEPIRGVDGKMIHEIFVPKDTTVVAGLLNCNRNKALWGDDAYEWKPERWLKPLPTAVAEARIPGVYANLMTFLGGGRACIGFKFSQLEMKVILSVILPRFTFEKSEKSVVWNLGGVRYPAVGKYGGKACLPMKHLSTEAYLHNTCGDRAALTLGKYGIHFKKLPHTSRSFTRFAAQLPGVLLHNQRGCFMKDAPPPKVRVETLIANIEFHIGPLPSHAGILRHTLAVMSGPDGNLQDVVALDSWSFHDHLVENYPGIARLQGSFGSSILYVFDPHALHHILVKDQYIYEEARFFVRTHELVLGKGLLATLGISLSSSYFTLYTNNNQHMRHMIPTFYSVGRLLLRAVEARLLAGSDEIDMSEWTGRAALEIIGQAGLGYSFDPLIDEQPNQYAAALKKFTYAIGSVAIPRRILPYLPNVRFAGIGRAVLKLVPHDGVKKLIEISDTLWSCSTTIYNEKKRALELGDAAVTQQVDEGKDIMSILLRANMEASQEDRLDEDELIGQMSTLILAAVDTTSNALSMILALLAKHPDVQEKLREEIIQAHADQGLDFDALMGLPYLEAVCRETLRVYAPLTQVFRETRKDVVLPLAEPIRGLDGQLIHEIFVPKNTTIVAALMNCNRNKAIWGSDAYEWKPERWLSPLPATVTEAKIPGVYSNLMTFLGGGRACIGFKFSQLEIKVLLSLLLSKFTFEASDQPIVWRMGGVRYPSVAQSGDHKASLPMKVRLLHVGK</sequence>
<dbReference type="AlphaFoldDB" id="A0AAD7TI84"/>
<gene>
    <name evidence="9" type="ORF">ONZ51_g11915</name>
</gene>
<keyword evidence="4" id="KW-0349">Heme</keyword>
<organism evidence="9 10">
    <name type="scientific">Trametes cubensis</name>
    <dbReference type="NCBI Taxonomy" id="1111947"/>
    <lineage>
        <taxon>Eukaryota</taxon>
        <taxon>Fungi</taxon>
        <taxon>Dikarya</taxon>
        <taxon>Basidiomycota</taxon>
        <taxon>Agaricomycotina</taxon>
        <taxon>Agaricomycetes</taxon>
        <taxon>Polyporales</taxon>
        <taxon>Polyporaceae</taxon>
        <taxon>Trametes</taxon>
    </lineage>
</organism>
<evidence type="ECO:0000256" key="6">
    <source>
        <dbReference type="ARBA" id="ARBA00023002"/>
    </source>
</evidence>
<dbReference type="GO" id="GO:0016705">
    <property type="term" value="F:oxidoreductase activity, acting on paired donors, with incorporation or reduction of molecular oxygen"/>
    <property type="evidence" value="ECO:0007669"/>
    <property type="project" value="InterPro"/>
</dbReference>
<dbReference type="EMBL" id="JAPEVG010000632">
    <property type="protein sequence ID" value="KAJ8456790.1"/>
    <property type="molecule type" value="Genomic_DNA"/>
</dbReference>
<dbReference type="PRINTS" id="PR00385">
    <property type="entry name" value="P450"/>
</dbReference>
<comment type="similarity">
    <text evidence="3">Belongs to the cytochrome P450 family.</text>
</comment>
<comment type="caution">
    <text evidence="9">The sequence shown here is derived from an EMBL/GenBank/DDBJ whole genome shotgun (WGS) entry which is preliminary data.</text>
</comment>
<comment type="cofactor">
    <cofactor evidence="1">
        <name>heme</name>
        <dbReference type="ChEBI" id="CHEBI:30413"/>
    </cofactor>
</comment>
<keyword evidence="8" id="KW-0503">Monooxygenase</keyword>
<dbReference type="InterPro" id="IPR036396">
    <property type="entry name" value="Cyt_P450_sf"/>
</dbReference>
<accession>A0AAD7TI84</accession>
<keyword evidence="10" id="KW-1185">Reference proteome</keyword>
<evidence type="ECO:0000313" key="9">
    <source>
        <dbReference type="EMBL" id="KAJ8456790.1"/>
    </source>
</evidence>
<evidence type="ECO:0000256" key="3">
    <source>
        <dbReference type="ARBA" id="ARBA00010617"/>
    </source>
</evidence>
<comment type="pathway">
    <text evidence="2">Secondary metabolite biosynthesis.</text>
</comment>
<keyword evidence="7" id="KW-0408">Iron</keyword>
<dbReference type="Gene3D" id="1.10.630.10">
    <property type="entry name" value="Cytochrome P450"/>
    <property type="match status" value="2"/>
</dbReference>
<dbReference type="GO" id="GO:0020037">
    <property type="term" value="F:heme binding"/>
    <property type="evidence" value="ECO:0007669"/>
    <property type="project" value="InterPro"/>
</dbReference>
<keyword evidence="5" id="KW-0479">Metal-binding</keyword>
<name>A0AAD7TI84_9APHY</name>
<dbReference type="PANTHER" id="PTHR24305">
    <property type="entry name" value="CYTOCHROME P450"/>
    <property type="match status" value="1"/>
</dbReference>
<keyword evidence="6" id="KW-0560">Oxidoreductase</keyword>
<evidence type="ECO:0000313" key="10">
    <source>
        <dbReference type="Proteomes" id="UP001215151"/>
    </source>
</evidence>
<evidence type="ECO:0008006" key="11">
    <source>
        <dbReference type="Google" id="ProtNLM"/>
    </source>
</evidence>
<evidence type="ECO:0000256" key="1">
    <source>
        <dbReference type="ARBA" id="ARBA00001971"/>
    </source>
</evidence>
<dbReference type="CDD" id="cd11069">
    <property type="entry name" value="CYP_FUM15-like"/>
    <property type="match status" value="1"/>
</dbReference>
<evidence type="ECO:0000256" key="4">
    <source>
        <dbReference type="ARBA" id="ARBA00022617"/>
    </source>
</evidence>
<evidence type="ECO:0000256" key="5">
    <source>
        <dbReference type="ARBA" id="ARBA00022723"/>
    </source>
</evidence>
<dbReference type="SUPFAM" id="SSF48264">
    <property type="entry name" value="Cytochrome P450"/>
    <property type="match status" value="2"/>
</dbReference>
<dbReference type="InterPro" id="IPR050121">
    <property type="entry name" value="Cytochrome_P450_monoxygenase"/>
</dbReference>
<dbReference type="Pfam" id="PF00067">
    <property type="entry name" value="p450"/>
    <property type="match status" value="2"/>
</dbReference>
<dbReference type="InterPro" id="IPR001128">
    <property type="entry name" value="Cyt_P450"/>
</dbReference>
<protein>
    <recommendedName>
        <fullName evidence="11">Cytochrome P450</fullName>
    </recommendedName>
</protein>